<dbReference type="SUPFAM" id="SSF52200">
    <property type="entry name" value="Toll/Interleukin receptor TIR domain"/>
    <property type="match status" value="1"/>
</dbReference>
<accession>A0ABS8XNU5</accession>
<dbReference type="Proteomes" id="UP001201463">
    <property type="component" value="Unassembled WGS sequence"/>
</dbReference>
<organism evidence="1 2">
    <name type="scientific">Pelomonas caseinilytica</name>
    <dbReference type="NCBI Taxonomy" id="2906763"/>
    <lineage>
        <taxon>Bacteria</taxon>
        <taxon>Pseudomonadati</taxon>
        <taxon>Pseudomonadota</taxon>
        <taxon>Betaproteobacteria</taxon>
        <taxon>Burkholderiales</taxon>
        <taxon>Sphaerotilaceae</taxon>
        <taxon>Roseateles</taxon>
    </lineage>
</organism>
<gene>
    <name evidence="1" type="ORF">LXT12_26490</name>
</gene>
<sequence length="192" mass="21886">MALFTEADLLKRAQAGGTIRKSISLESARAMTHDSAFIFDIFLSHSFTDKNMVEGLMGALQDLGFSVYVDWVHDKELSRDKVTPETAQTLRDRMKVSRCLFFATTQSSSGSKWMPWELGYMDGFNGRAAVLPIAKSNTQSYSGQEYLGIYPYVQEDPNRKGDKKLWIHRSPNTYVVFEDWLEGKDPYSRDKT</sequence>
<protein>
    <submittedName>
        <fullName evidence="1">Toll/interleukin-1 receptor domain-containing protein</fullName>
    </submittedName>
</protein>
<evidence type="ECO:0000313" key="1">
    <source>
        <dbReference type="EMBL" id="MCE4540783.1"/>
    </source>
</evidence>
<comment type="caution">
    <text evidence="1">The sequence shown here is derived from an EMBL/GenBank/DDBJ whole genome shotgun (WGS) entry which is preliminary data.</text>
</comment>
<dbReference type="EMBL" id="JAJTWT010000027">
    <property type="protein sequence ID" value="MCE4540783.1"/>
    <property type="molecule type" value="Genomic_DNA"/>
</dbReference>
<dbReference type="InterPro" id="IPR035897">
    <property type="entry name" value="Toll_tir_struct_dom_sf"/>
</dbReference>
<reference evidence="1 2" key="1">
    <citation type="submission" date="2021-12" db="EMBL/GenBank/DDBJ databases">
        <title>Genome seq of p7.</title>
        <authorList>
            <person name="Seo T."/>
        </authorList>
    </citation>
    <scope>NUCLEOTIDE SEQUENCE [LARGE SCALE GENOMIC DNA]</scope>
    <source>
        <strain evidence="1 2">P7</strain>
    </source>
</reference>
<proteinExistence type="predicted"/>
<evidence type="ECO:0000313" key="2">
    <source>
        <dbReference type="Proteomes" id="UP001201463"/>
    </source>
</evidence>
<dbReference type="RefSeq" id="WP_233395516.1">
    <property type="nucleotide sequence ID" value="NZ_JAJTWT010000027.1"/>
</dbReference>
<keyword evidence="2" id="KW-1185">Reference proteome</keyword>
<dbReference type="Gene3D" id="3.40.50.10140">
    <property type="entry name" value="Toll/interleukin-1 receptor homology (TIR) domain"/>
    <property type="match status" value="1"/>
</dbReference>
<name>A0ABS8XNU5_9BURK</name>
<keyword evidence="1" id="KW-0675">Receptor</keyword>